<name>R1ARV0_9FIRM</name>
<dbReference type="Proteomes" id="UP000013378">
    <property type="component" value="Unassembled WGS sequence"/>
</dbReference>
<reference evidence="1 2" key="1">
    <citation type="journal article" date="2015" name="Geomicrobiol. J.">
        <title>Caldisalinibacter kiritimatiensis gen. nov., sp. nov., a moderately thermohalophilic thiosulfate-reducing bacterium from a hypersaline microbial mat.</title>
        <authorList>
            <person name="Ben Hania W."/>
            <person name="Joseph M."/>
            <person name="Fiebig A."/>
            <person name="Bunk B."/>
            <person name="Klenk H.-P."/>
            <person name="Fardeau M.-L."/>
            <person name="Spring S."/>
        </authorList>
    </citation>
    <scope>NUCLEOTIDE SEQUENCE [LARGE SCALE GENOMIC DNA]</scope>
    <source>
        <strain evidence="1 2">L21-TH-D2</strain>
    </source>
</reference>
<gene>
    <name evidence="1" type="ORF">L21TH_2096</name>
</gene>
<keyword evidence="2" id="KW-1185">Reference proteome</keyword>
<evidence type="ECO:0000313" key="2">
    <source>
        <dbReference type="Proteomes" id="UP000013378"/>
    </source>
</evidence>
<sequence>MFLVTMMIFVITVPSFAISEKGDSDYIKYKNALENVEKSNISEEEKTIMKKLINEKYQYIVAKKNGKDSEMPKEEFTMIQSTSSSNPFECIATYTKSVDDIKHDANTLMALGTLSSGIGFFAKKVPLIGWGVSATGAFFQIAGATVWLSVSDLEDDAVYTGENWFRWTDETNYEYEVYTKTYVTYDGELISEVEKSGIQQGDWNE</sequence>
<proteinExistence type="predicted"/>
<evidence type="ECO:0000313" key="1">
    <source>
        <dbReference type="EMBL" id="EOC99872.1"/>
    </source>
</evidence>
<organism evidence="1 2">
    <name type="scientific">Caldisalinibacter kiritimatiensis</name>
    <dbReference type="NCBI Taxonomy" id="1304284"/>
    <lineage>
        <taxon>Bacteria</taxon>
        <taxon>Bacillati</taxon>
        <taxon>Bacillota</taxon>
        <taxon>Tissierellia</taxon>
        <taxon>Tissierellales</taxon>
        <taxon>Thermohalobacteraceae</taxon>
        <taxon>Caldisalinibacter</taxon>
    </lineage>
</organism>
<dbReference type="EMBL" id="ARZA01000235">
    <property type="protein sequence ID" value="EOC99872.1"/>
    <property type="molecule type" value="Genomic_DNA"/>
</dbReference>
<protein>
    <submittedName>
        <fullName evidence="1">Uncharacterized protein</fullName>
    </submittedName>
</protein>
<comment type="caution">
    <text evidence="1">The sequence shown here is derived from an EMBL/GenBank/DDBJ whole genome shotgun (WGS) entry which is preliminary data.</text>
</comment>
<accession>R1ARV0</accession>
<dbReference type="AlphaFoldDB" id="R1ARV0"/>